<gene>
    <name evidence="2" type="ORF">PR003_g824</name>
</gene>
<keyword evidence="3" id="KW-1185">Reference proteome</keyword>
<name>A0A6A4G3J9_9STRA</name>
<dbReference type="EMBL" id="QXFT01000020">
    <property type="protein sequence ID" value="KAE9359271.1"/>
    <property type="molecule type" value="Genomic_DNA"/>
</dbReference>
<dbReference type="AlphaFoldDB" id="A0A6A4G3J9"/>
<evidence type="ECO:0000313" key="2">
    <source>
        <dbReference type="EMBL" id="KAE9359271.1"/>
    </source>
</evidence>
<evidence type="ECO:0000256" key="1">
    <source>
        <dbReference type="SAM" id="MobiDB-lite"/>
    </source>
</evidence>
<feature type="region of interest" description="Disordered" evidence="1">
    <location>
        <begin position="1"/>
        <end position="52"/>
    </location>
</feature>
<evidence type="ECO:0008006" key="4">
    <source>
        <dbReference type="Google" id="ProtNLM"/>
    </source>
</evidence>
<dbReference type="PANTHER" id="PTHR46599:SF3">
    <property type="entry name" value="PIGGYBAC TRANSPOSABLE ELEMENT-DERIVED PROTEIN 4"/>
    <property type="match status" value="1"/>
</dbReference>
<proteinExistence type="predicted"/>
<evidence type="ECO:0000313" key="3">
    <source>
        <dbReference type="Proteomes" id="UP000434957"/>
    </source>
</evidence>
<feature type="non-terminal residue" evidence="2">
    <location>
        <position position="234"/>
    </location>
</feature>
<dbReference type="Proteomes" id="UP000434957">
    <property type="component" value="Unassembled WGS sequence"/>
</dbReference>
<sequence length="234" mass="26479">MSAGAERCTGFNSDEDPMLQERPDEEDWEEEEWEEDWDIGDLTDEDTDDDADELPESVCLSTARNKKTVAAMRTSGWEYDPAKFGPDPTYADLYSGDYGPSNSVMPVADDPLALLFYFMPPKLWTHIAAESNCYHKQSIPLRSRSIRSQQRRNGGEVEELGEIRRRLSEVPAIMPMRIEVYCGAKTHLQTPVPKDNNTGEAAVLRNMNALCPPSHTSPWRLVVTDRFYTSVKLA</sequence>
<feature type="compositionally biased region" description="Acidic residues" evidence="1">
    <location>
        <begin position="13"/>
        <end position="52"/>
    </location>
</feature>
<reference evidence="2 3" key="1">
    <citation type="submission" date="2018-08" db="EMBL/GenBank/DDBJ databases">
        <title>Genomic investigation of the strawberry pathogen Phytophthora fragariae indicates pathogenicity is determined by transcriptional variation in three key races.</title>
        <authorList>
            <person name="Adams T.M."/>
            <person name="Armitage A.D."/>
            <person name="Sobczyk M.K."/>
            <person name="Bates H.J."/>
            <person name="Dunwell J.M."/>
            <person name="Nellist C.F."/>
            <person name="Harrison R.J."/>
        </authorList>
    </citation>
    <scope>NUCLEOTIDE SEQUENCE [LARGE SCALE GENOMIC DNA]</scope>
    <source>
        <strain evidence="2 3">SCRP333</strain>
    </source>
</reference>
<accession>A0A6A4G3J9</accession>
<protein>
    <recommendedName>
        <fullName evidence="4">PiggyBac transposable element-derived protein domain-containing protein</fullName>
    </recommendedName>
</protein>
<dbReference type="PANTHER" id="PTHR46599">
    <property type="entry name" value="PIGGYBAC TRANSPOSABLE ELEMENT-DERIVED PROTEIN 4"/>
    <property type="match status" value="1"/>
</dbReference>
<comment type="caution">
    <text evidence="2">The sequence shown here is derived from an EMBL/GenBank/DDBJ whole genome shotgun (WGS) entry which is preliminary data.</text>
</comment>
<organism evidence="2 3">
    <name type="scientific">Phytophthora rubi</name>
    <dbReference type="NCBI Taxonomy" id="129364"/>
    <lineage>
        <taxon>Eukaryota</taxon>
        <taxon>Sar</taxon>
        <taxon>Stramenopiles</taxon>
        <taxon>Oomycota</taxon>
        <taxon>Peronosporomycetes</taxon>
        <taxon>Peronosporales</taxon>
        <taxon>Peronosporaceae</taxon>
        <taxon>Phytophthora</taxon>
    </lineage>
</organism>